<sequence>MLAYKYPVVSKWANNQKLRLRMTDDFNPPSTCADGRCRDMSDDFIYIVIVPAFIVVVFAVVLGVLIFRRRTKRTEPPEDTGIFGNCPITETPCYRPVEVAPCPMWIQKDPKEGHDLLEAPPILHPPPYREIEDQSPLMRESHPHPLTGNCSLDISQGTVNQTGHKFF</sequence>
<reference evidence="1" key="1">
    <citation type="journal article" date="2012" name="Nature">
        <title>The oyster genome reveals stress adaptation and complexity of shell formation.</title>
        <authorList>
            <person name="Zhang G."/>
            <person name="Fang X."/>
            <person name="Guo X."/>
            <person name="Li L."/>
            <person name="Luo R."/>
            <person name="Xu F."/>
            <person name="Yang P."/>
            <person name="Zhang L."/>
            <person name="Wang X."/>
            <person name="Qi H."/>
            <person name="Xiong Z."/>
            <person name="Que H."/>
            <person name="Xie Y."/>
            <person name="Holland P.W."/>
            <person name="Paps J."/>
            <person name="Zhu Y."/>
            <person name="Wu F."/>
            <person name="Chen Y."/>
            <person name="Wang J."/>
            <person name="Peng C."/>
            <person name="Meng J."/>
            <person name="Yang L."/>
            <person name="Liu J."/>
            <person name="Wen B."/>
            <person name="Zhang N."/>
            <person name="Huang Z."/>
            <person name="Zhu Q."/>
            <person name="Feng Y."/>
            <person name="Mount A."/>
            <person name="Hedgecock D."/>
            <person name="Xu Z."/>
            <person name="Liu Y."/>
            <person name="Domazet-Loso T."/>
            <person name="Du Y."/>
            <person name="Sun X."/>
            <person name="Zhang S."/>
            <person name="Liu B."/>
            <person name="Cheng P."/>
            <person name="Jiang X."/>
            <person name="Li J."/>
            <person name="Fan D."/>
            <person name="Wang W."/>
            <person name="Fu W."/>
            <person name="Wang T."/>
            <person name="Wang B."/>
            <person name="Zhang J."/>
            <person name="Peng Z."/>
            <person name="Li Y."/>
            <person name="Li N."/>
            <person name="Wang J."/>
            <person name="Chen M."/>
            <person name="He Y."/>
            <person name="Tan F."/>
            <person name="Song X."/>
            <person name="Zheng Q."/>
            <person name="Huang R."/>
            <person name="Yang H."/>
            <person name="Du X."/>
            <person name="Chen L."/>
            <person name="Yang M."/>
            <person name="Gaffney P.M."/>
            <person name="Wang S."/>
            <person name="Luo L."/>
            <person name="She Z."/>
            <person name="Ming Y."/>
            <person name="Huang W."/>
            <person name="Zhang S."/>
            <person name="Huang B."/>
            <person name="Zhang Y."/>
            <person name="Qu T."/>
            <person name="Ni P."/>
            <person name="Miao G."/>
            <person name="Wang J."/>
            <person name="Wang Q."/>
            <person name="Steinberg C.E."/>
            <person name="Wang H."/>
            <person name="Li N."/>
            <person name="Qian L."/>
            <person name="Zhang G."/>
            <person name="Li Y."/>
            <person name="Yang H."/>
            <person name="Liu X."/>
            <person name="Wang J."/>
            <person name="Yin Y."/>
            <person name="Wang J."/>
        </authorList>
    </citation>
    <scope>NUCLEOTIDE SEQUENCE [LARGE SCALE GENOMIC DNA]</scope>
    <source>
        <strain evidence="1">05x7-T-G4-1.051#20</strain>
    </source>
</reference>
<dbReference type="EMBL" id="JH818302">
    <property type="protein sequence ID" value="EKC23251.1"/>
    <property type="molecule type" value="Genomic_DNA"/>
</dbReference>
<organism evidence="1">
    <name type="scientific">Magallana gigas</name>
    <name type="common">Pacific oyster</name>
    <name type="synonym">Crassostrea gigas</name>
    <dbReference type="NCBI Taxonomy" id="29159"/>
    <lineage>
        <taxon>Eukaryota</taxon>
        <taxon>Metazoa</taxon>
        <taxon>Spiralia</taxon>
        <taxon>Lophotrochozoa</taxon>
        <taxon>Mollusca</taxon>
        <taxon>Bivalvia</taxon>
        <taxon>Autobranchia</taxon>
        <taxon>Pteriomorphia</taxon>
        <taxon>Ostreida</taxon>
        <taxon>Ostreoidea</taxon>
        <taxon>Ostreidae</taxon>
        <taxon>Magallana</taxon>
    </lineage>
</organism>
<proteinExistence type="predicted"/>
<gene>
    <name evidence="1" type="ORF">CGI_10020932</name>
</gene>
<accession>K1QNW3</accession>
<dbReference type="InParanoid" id="K1QNW3"/>
<evidence type="ECO:0000313" key="1">
    <source>
        <dbReference type="EMBL" id="EKC23251.1"/>
    </source>
</evidence>
<protein>
    <submittedName>
        <fullName evidence="1">Uncharacterized protein</fullName>
    </submittedName>
</protein>
<dbReference type="HOGENOM" id="CLU_1596123_0_0_1"/>
<dbReference type="AlphaFoldDB" id="K1QNW3"/>
<name>K1QNW3_MAGGI</name>